<organism evidence="1 2">
    <name type="scientific">Lepagella muris</name>
    <dbReference type="NCBI Taxonomy" id="3032870"/>
    <lineage>
        <taxon>Bacteria</taxon>
        <taxon>Pseudomonadati</taxon>
        <taxon>Bacteroidota</taxon>
        <taxon>Bacteroidia</taxon>
        <taxon>Bacteroidales</taxon>
        <taxon>Muribaculaceae</taxon>
        <taxon>Lepagella</taxon>
    </lineage>
</organism>
<sequence>MKTLISLTLLLMLVGCSANAQPTSSVQTLEFTGDSLPALRHITDMKISGDTLYFVYETEDGFGQRFLRSAVIDYENAKLSIRPEIGKREDGYYVSYMPYPFFDASGNVHIVSQDDGEIYDLSDGNALTRTKKYLVSGNSTVPFPMSHYLQDVSMVSQDNYVFIGREPNDGLQYAMAANTASENVDTIRKIAISPELQSWMPNAGKLTYSGKHNRLAFAYRLHPVIEIFGMDGELVKRVQIAADTFDPKLLEEADFEDLTPLHFVDISASSDYIYALYWGCMYSERETTVPCIYKIDWTGNVIAKRDLTTSPIYKIAVTDEDGIIVWNGKYYINVEL</sequence>
<accession>A0AC61RLQ9</accession>
<gene>
    <name evidence="1" type="ORF">E5331_03360</name>
</gene>
<comment type="caution">
    <text evidence="1">The sequence shown here is derived from an EMBL/GenBank/DDBJ whole genome shotgun (WGS) entry which is preliminary data.</text>
</comment>
<name>A0AC61RLQ9_9BACT</name>
<reference evidence="1" key="1">
    <citation type="submission" date="2019-04" db="EMBL/GenBank/DDBJ databases">
        <title>Microbes associate with the intestines of laboratory mice.</title>
        <authorList>
            <person name="Navarre W."/>
            <person name="Wong E."/>
            <person name="Huang K."/>
            <person name="Tropini C."/>
            <person name="Ng K."/>
            <person name="Yu B."/>
        </authorList>
    </citation>
    <scope>NUCLEOTIDE SEQUENCE</scope>
    <source>
        <strain evidence="1">NM04_E33</strain>
    </source>
</reference>
<evidence type="ECO:0000313" key="1">
    <source>
        <dbReference type="EMBL" id="TGY80288.1"/>
    </source>
</evidence>
<keyword evidence="2" id="KW-1185">Reference proteome</keyword>
<dbReference type="Proteomes" id="UP000306319">
    <property type="component" value="Unassembled WGS sequence"/>
</dbReference>
<protein>
    <submittedName>
        <fullName evidence="1">Uncharacterized protein</fullName>
    </submittedName>
</protein>
<evidence type="ECO:0000313" key="2">
    <source>
        <dbReference type="Proteomes" id="UP000306319"/>
    </source>
</evidence>
<dbReference type="EMBL" id="SRYB01000003">
    <property type="protein sequence ID" value="TGY80288.1"/>
    <property type="molecule type" value="Genomic_DNA"/>
</dbReference>
<proteinExistence type="predicted"/>